<dbReference type="Proteomes" id="UP001604277">
    <property type="component" value="Unassembled WGS sequence"/>
</dbReference>
<reference evidence="2" key="1">
    <citation type="submission" date="2024-07" db="EMBL/GenBank/DDBJ databases">
        <title>Two chromosome-level genome assemblies of Korean endemic species Abeliophyllum distichum and Forsythia ovata (Oleaceae).</title>
        <authorList>
            <person name="Jang H."/>
        </authorList>
    </citation>
    <scope>NUCLEOTIDE SEQUENCE [LARGE SCALE GENOMIC DNA]</scope>
</reference>
<protein>
    <submittedName>
        <fullName evidence="1">Uncharacterized protein</fullName>
    </submittedName>
</protein>
<organism evidence="1 2">
    <name type="scientific">Forsythia ovata</name>
    <dbReference type="NCBI Taxonomy" id="205694"/>
    <lineage>
        <taxon>Eukaryota</taxon>
        <taxon>Viridiplantae</taxon>
        <taxon>Streptophyta</taxon>
        <taxon>Embryophyta</taxon>
        <taxon>Tracheophyta</taxon>
        <taxon>Spermatophyta</taxon>
        <taxon>Magnoliopsida</taxon>
        <taxon>eudicotyledons</taxon>
        <taxon>Gunneridae</taxon>
        <taxon>Pentapetalae</taxon>
        <taxon>asterids</taxon>
        <taxon>lamiids</taxon>
        <taxon>Lamiales</taxon>
        <taxon>Oleaceae</taxon>
        <taxon>Forsythieae</taxon>
        <taxon>Forsythia</taxon>
    </lineage>
</organism>
<dbReference type="EMBL" id="JBFOLJ010000011">
    <property type="protein sequence ID" value="KAL2495423.1"/>
    <property type="molecule type" value="Genomic_DNA"/>
</dbReference>
<proteinExistence type="predicted"/>
<comment type="caution">
    <text evidence="1">The sequence shown here is derived from an EMBL/GenBank/DDBJ whole genome shotgun (WGS) entry which is preliminary data.</text>
</comment>
<evidence type="ECO:0000313" key="1">
    <source>
        <dbReference type="EMBL" id="KAL2495423.1"/>
    </source>
</evidence>
<accession>A0ABD1S3V1</accession>
<gene>
    <name evidence="1" type="ORF">Fot_39180</name>
</gene>
<keyword evidence="2" id="KW-1185">Reference proteome</keyword>
<evidence type="ECO:0000313" key="2">
    <source>
        <dbReference type="Proteomes" id="UP001604277"/>
    </source>
</evidence>
<name>A0ABD1S3V1_9LAMI</name>
<sequence>MEDEDDAVDSMRVKRSRMTHHREIRETTLSLRGTMQTSIPTLHGWTEYFNIGTCQDELDPAILEKLSAPSAIATTSVHKYWTSTWAKTMDIVDLLELLKFAKMSTAQSHVLN</sequence>
<dbReference type="AlphaFoldDB" id="A0ABD1S3V1"/>